<protein>
    <submittedName>
        <fullName evidence="1">Uncharacterized protein</fullName>
    </submittedName>
</protein>
<gene>
    <name evidence="1" type="ORF">WR25_26065</name>
</gene>
<accession>A0A2A2K7D1</accession>
<proteinExistence type="predicted"/>
<dbReference type="AlphaFoldDB" id="A0A2A2K7D1"/>
<name>A0A2A2K7D1_9BILA</name>
<dbReference type="OrthoDB" id="5824153at2759"/>
<reference evidence="1 2" key="1">
    <citation type="journal article" date="2017" name="Curr. Biol.">
        <title>Genome architecture and evolution of a unichromosomal asexual nematode.</title>
        <authorList>
            <person name="Fradin H."/>
            <person name="Zegar C."/>
            <person name="Gutwein M."/>
            <person name="Lucas J."/>
            <person name="Kovtun M."/>
            <person name="Corcoran D."/>
            <person name="Baugh L.R."/>
            <person name="Kiontke K."/>
            <person name="Gunsalus K."/>
            <person name="Fitch D.H."/>
            <person name="Piano F."/>
        </authorList>
    </citation>
    <scope>NUCLEOTIDE SEQUENCE [LARGE SCALE GENOMIC DNA]</scope>
    <source>
        <strain evidence="1">PF1309</strain>
    </source>
</reference>
<dbReference type="Proteomes" id="UP000218231">
    <property type="component" value="Unassembled WGS sequence"/>
</dbReference>
<organism evidence="1 2">
    <name type="scientific">Diploscapter pachys</name>
    <dbReference type="NCBI Taxonomy" id="2018661"/>
    <lineage>
        <taxon>Eukaryota</taxon>
        <taxon>Metazoa</taxon>
        <taxon>Ecdysozoa</taxon>
        <taxon>Nematoda</taxon>
        <taxon>Chromadorea</taxon>
        <taxon>Rhabditida</taxon>
        <taxon>Rhabditina</taxon>
        <taxon>Rhabditomorpha</taxon>
        <taxon>Rhabditoidea</taxon>
        <taxon>Rhabditidae</taxon>
        <taxon>Diploscapter</taxon>
    </lineage>
</organism>
<evidence type="ECO:0000313" key="1">
    <source>
        <dbReference type="EMBL" id="PAV69821.1"/>
    </source>
</evidence>
<sequence>MFKKNKDERKKAKMQDKKFVEFRKEEILRNVKPSNRGFDYSKFDEKFPPRQRTVFDSADMAFGAALSRYLSMRPDPRFATWNNKTKEKRVLVTDPPVANLKKGTYKKRTAKPGAEATNMLEDRNMAEDGMSELPLSCSLANNVFHTQ</sequence>
<keyword evidence="2" id="KW-1185">Reference proteome</keyword>
<evidence type="ECO:0000313" key="2">
    <source>
        <dbReference type="Proteomes" id="UP000218231"/>
    </source>
</evidence>
<dbReference type="EMBL" id="LIAE01009422">
    <property type="protein sequence ID" value="PAV69821.1"/>
    <property type="molecule type" value="Genomic_DNA"/>
</dbReference>
<comment type="caution">
    <text evidence="1">The sequence shown here is derived from an EMBL/GenBank/DDBJ whole genome shotgun (WGS) entry which is preliminary data.</text>
</comment>